<evidence type="ECO:0000313" key="7">
    <source>
        <dbReference type="Proteomes" id="UP000290365"/>
    </source>
</evidence>
<dbReference type="InterPro" id="IPR011251">
    <property type="entry name" value="Luciferase-like_dom"/>
</dbReference>
<keyword evidence="3" id="KW-0560">Oxidoreductase</keyword>
<proteinExistence type="predicted"/>
<accession>A0A4P6K3M0</accession>
<dbReference type="PANTHER" id="PTHR42847">
    <property type="entry name" value="ALKANESULFONATE MONOOXYGENASE"/>
    <property type="match status" value="1"/>
</dbReference>
<dbReference type="AlphaFoldDB" id="A0A4P6K3M0"/>
<dbReference type="Proteomes" id="UP000290365">
    <property type="component" value="Chromosome"/>
</dbReference>
<keyword evidence="1" id="KW-0285">Flavoprotein</keyword>
<organism evidence="6 7">
    <name type="scientific">Ktedonosporobacter rubrisoli</name>
    <dbReference type="NCBI Taxonomy" id="2509675"/>
    <lineage>
        <taxon>Bacteria</taxon>
        <taxon>Bacillati</taxon>
        <taxon>Chloroflexota</taxon>
        <taxon>Ktedonobacteria</taxon>
        <taxon>Ktedonobacterales</taxon>
        <taxon>Ktedonosporobacteraceae</taxon>
        <taxon>Ktedonosporobacter</taxon>
    </lineage>
</organism>
<evidence type="ECO:0000256" key="4">
    <source>
        <dbReference type="ARBA" id="ARBA00023033"/>
    </source>
</evidence>
<dbReference type="InterPro" id="IPR036661">
    <property type="entry name" value="Luciferase-like_sf"/>
</dbReference>
<name>A0A4P6K3M0_KTERU</name>
<dbReference type="SUPFAM" id="SSF51679">
    <property type="entry name" value="Bacterial luciferase-like"/>
    <property type="match status" value="1"/>
</dbReference>
<evidence type="ECO:0000259" key="5">
    <source>
        <dbReference type="Pfam" id="PF00296"/>
    </source>
</evidence>
<feature type="domain" description="Luciferase-like" evidence="5">
    <location>
        <begin position="22"/>
        <end position="170"/>
    </location>
</feature>
<sequence>MVQPFRFGVIAEHFRSAIDWSNLARRAEEYGYDSFLVPHHIFHAPFTLLTAAAAATTSLTVGASVFNIDILRDPVFLATEAASLDQLSNGRLELGLGFGYVREEYRQVGIPFEPTDTRIRRFQEALQVVKAYYQSDDPLRFDGTYYKIDYQMEKIRPFQQPHPPIYIGGGASVS</sequence>
<gene>
    <name evidence="6" type="ORF">EPA93_44985</name>
</gene>
<dbReference type="InterPro" id="IPR050172">
    <property type="entry name" value="SsuD_RutA_monooxygenase"/>
</dbReference>
<dbReference type="EMBL" id="CP035758">
    <property type="protein sequence ID" value="QBD82744.1"/>
    <property type="molecule type" value="Genomic_DNA"/>
</dbReference>
<keyword evidence="4" id="KW-0503">Monooxygenase</keyword>
<dbReference type="Pfam" id="PF00296">
    <property type="entry name" value="Bac_luciferase"/>
    <property type="match status" value="1"/>
</dbReference>
<protein>
    <submittedName>
        <fullName evidence="6">LLM class flavin-dependent oxidoreductase</fullName>
    </submittedName>
</protein>
<dbReference type="Gene3D" id="3.20.20.30">
    <property type="entry name" value="Luciferase-like domain"/>
    <property type="match status" value="1"/>
</dbReference>
<dbReference type="OrthoDB" id="3284378at2"/>
<dbReference type="GO" id="GO:0046306">
    <property type="term" value="P:alkanesulfonate catabolic process"/>
    <property type="evidence" value="ECO:0007669"/>
    <property type="project" value="TreeGrafter"/>
</dbReference>
<evidence type="ECO:0000256" key="3">
    <source>
        <dbReference type="ARBA" id="ARBA00023002"/>
    </source>
</evidence>
<keyword evidence="2" id="KW-0288">FMN</keyword>
<keyword evidence="7" id="KW-1185">Reference proteome</keyword>
<evidence type="ECO:0000256" key="1">
    <source>
        <dbReference type="ARBA" id="ARBA00022630"/>
    </source>
</evidence>
<evidence type="ECO:0000313" key="6">
    <source>
        <dbReference type="EMBL" id="QBD82744.1"/>
    </source>
</evidence>
<dbReference type="KEGG" id="kbs:EPA93_44985"/>
<reference evidence="6 7" key="1">
    <citation type="submission" date="2019-01" db="EMBL/GenBank/DDBJ databases">
        <title>Ktedonosporobacter rubrisoli SCAWS-G2.</title>
        <authorList>
            <person name="Huang Y."/>
            <person name="Yan B."/>
        </authorList>
    </citation>
    <scope>NUCLEOTIDE SEQUENCE [LARGE SCALE GENOMIC DNA]</scope>
    <source>
        <strain evidence="6 7">SCAWS-G2</strain>
    </source>
</reference>
<dbReference type="RefSeq" id="WP_129893813.1">
    <property type="nucleotide sequence ID" value="NZ_CP035758.1"/>
</dbReference>
<dbReference type="PANTHER" id="PTHR42847:SF4">
    <property type="entry name" value="ALKANESULFONATE MONOOXYGENASE-RELATED"/>
    <property type="match status" value="1"/>
</dbReference>
<evidence type="ECO:0000256" key="2">
    <source>
        <dbReference type="ARBA" id="ARBA00022643"/>
    </source>
</evidence>
<dbReference type="GO" id="GO:0008726">
    <property type="term" value="F:alkanesulfonate monooxygenase activity"/>
    <property type="evidence" value="ECO:0007669"/>
    <property type="project" value="TreeGrafter"/>
</dbReference>